<evidence type="ECO:0000313" key="2">
    <source>
        <dbReference type="Proteomes" id="UP000319756"/>
    </source>
</evidence>
<keyword evidence="2" id="KW-1185">Reference proteome</keyword>
<sequence>MEYNLAIDILESIAAVYPRFELSEKKIKIIMPALLKMDYEGVMANVERHVTKNPFPPTIAEIASYPAQKNESLEKWREWELEAAKVSQERKNQFAIDLKKVLAEKASDKND</sequence>
<name>A0A514LJG8_9BACI</name>
<protein>
    <submittedName>
        <fullName evidence="1">Uncharacterized protein</fullName>
    </submittedName>
</protein>
<proteinExistence type="predicted"/>
<dbReference type="AlphaFoldDB" id="A0A514LJG8"/>
<dbReference type="EMBL" id="CP035485">
    <property type="protein sequence ID" value="QDI92010.1"/>
    <property type="molecule type" value="Genomic_DNA"/>
</dbReference>
<dbReference type="Gene3D" id="1.10.8.200">
    <property type="entry name" value="Replisome organizer (g39p helicase loader/inhibitor protein)"/>
    <property type="match status" value="1"/>
</dbReference>
<accession>A0A514LJG8</accession>
<organism evidence="1 2">
    <name type="scientific">Salicibibacter halophilus</name>
    <dbReference type="NCBI Taxonomy" id="2502791"/>
    <lineage>
        <taxon>Bacteria</taxon>
        <taxon>Bacillati</taxon>
        <taxon>Bacillota</taxon>
        <taxon>Bacilli</taxon>
        <taxon>Bacillales</taxon>
        <taxon>Bacillaceae</taxon>
        <taxon>Salicibibacter</taxon>
    </lineage>
</organism>
<reference evidence="2" key="1">
    <citation type="submission" date="2019-01" db="EMBL/GenBank/DDBJ databases">
        <title>Genomic analysis of Salicibibacter sp. NKC3-5.</title>
        <authorList>
            <person name="Oh Y.J."/>
        </authorList>
    </citation>
    <scope>NUCLEOTIDE SEQUENCE [LARGE SCALE GENOMIC DNA]</scope>
    <source>
        <strain evidence="2">NKC3-5</strain>
    </source>
</reference>
<dbReference type="KEGG" id="sale:EPH95_13160"/>
<gene>
    <name evidence="1" type="ORF">EPH95_13160</name>
</gene>
<dbReference type="Proteomes" id="UP000319756">
    <property type="component" value="Chromosome"/>
</dbReference>
<evidence type="ECO:0000313" key="1">
    <source>
        <dbReference type="EMBL" id="QDI92010.1"/>
    </source>
</evidence>